<accession>A0A645J635</accession>
<reference evidence="1" key="1">
    <citation type="submission" date="2019-08" db="EMBL/GenBank/DDBJ databases">
        <authorList>
            <person name="Kucharzyk K."/>
            <person name="Murdoch R.W."/>
            <person name="Higgins S."/>
            <person name="Loffler F."/>
        </authorList>
    </citation>
    <scope>NUCLEOTIDE SEQUENCE</scope>
</reference>
<dbReference type="InterPro" id="IPR020216">
    <property type="entry name" value="Uncharacterised_YncE"/>
</dbReference>
<dbReference type="AlphaFoldDB" id="A0A645J635"/>
<comment type="caution">
    <text evidence="1">The sequence shown here is derived from an EMBL/GenBank/DDBJ whole genome shotgun (WGS) entry which is preliminary data.</text>
</comment>
<dbReference type="EMBL" id="VSSQ01131449">
    <property type="protein sequence ID" value="MPN58582.1"/>
    <property type="molecule type" value="Genomic_DNA"/>
</dbReference>
<proteinExistence type="predicted"/>
<organism evidence="1">
    <name type="scientific">bioreactor metagenome</name>
    <dbReference type="NCBI Taxonomy" id="1076179"/>
    <lineage>
        <taxon>unclassified sequences</taxon>
        <taxon>metagenomes</taxon>
        <taxon>ecological metagenomes</taxon>
    </lineage>
</organism>
<evidence type="ECO:0000313" key="1">
    <source>
        <dbReference type="EMBL" id="MPN58582.1"/>
    </source>
</evidence>
<name>A0A645J635_9ZZZZ</name>
<protein>
    <submittedName>
        <fullName evidence="1">Uncharacterized protein</fullName>
    </submittedName>
</protein>
<dbReference type="Pfam" id="PF10903">
    <property type="entry name" value="DUF2691"/>
    <property type="match status" value="1"/>
</dbReference>
<gene>
    <name evidence="1" type="ORF">SDC9_206289</name>
</gene>
<sequence length="127" mass="15152">MEDDTLFPVDAPSTLFPDDNILDDLEFLNIVKRDEEFYTMFLNLRGFKKHNSNFDYEKESKKIYSYADFLQSPCQIILLCADVVFYEIYVKNKDVLKQIKLNAEKSNFEDIEYITDENDGRYKKHVH</sequence>